<evidence type="ECO:0000313" key="2">
    <source>
        <dbReference type="Proteomes" id="UP000478052"/>
    </source>
</evidence>
<dbReference type="PANTHER" id="PTHR37162:SF1">
    <property type="entry name" value="BED-TYPE DOMAIN-CONTAINING PROTEIN"/>
    <property type="match status" value="1"/>
</dbReference>
<dbReference type="OrthoDB" id="6616493at2759"/>
<feature type="non-terminal residue" evidence="1">
    <location>
        <position position="1"/>
    </location>
</feature>
<dbReference type="EMBL" id="VUJU01013398">
    <property type="protein sequence ID" value="KAF0704976.1"/>
    <property type="molecule type" value="Genomic_DNA"/>
</dbReference>
<dbReference type="InterPro" id="IPR012337">
    <property type="entry name" value="RNaseH-like_sf"/>
</dbReference>
<sequence length="624" mass="72924">FVNLWLIHNRCIFNDRPSSLKRPCDEENDPALSPKSKRQYRGELTMIEKSKNVRKQLFSDSWLEDDRFKGWLRAIPDQPSKANCIACNLIFGTKKSDIIRHSESQRHIRSVSSLKNVTKLNFKPDSEVIKMRTQVQKTELMLAHYVACHNLSFRSIDHLSQLPRLMMNDSKIAQQISIKRTKCVKLIKNVLASVVEDNIVKEMENKKFSIYLDEITDIANIKVLAILVKYIFNNRIQTHLLDLVPVDADHGTAKGLYILFSKSLDKLKLSTDNIIGYCADNASIMMGSKESFKTHLLNDNSNIIVNGCICHSFHLIASSAATCIPSNIEVLLQNISSLFSRSPKRQSVLKELQRYLNESQLKILSPSQTRWLALDKCVERVLSQWRVLNDLFRLAYVEEKIQLQMSYIKNYKIHTLKLTCSVKPLIFMLYQESVRFLRIICSKFLKPECYKNDEFDKYKNPSMILPNNNIEIGHDTRNILISCKDEANYNKFMNIIIFFYQKVIEDSLKRLPMHTLYKEFRFVDPKILFNKLYNKIINYLNKKDVILNELSQIKNYFSDSEKTELPNDILQFWNYMYELKNFNDCYIFKNIAELALNVLCLHYGNAGVERIFSMMTDIKTKKRN</sequence>
<dbReference type="AlphaFoldDB" id="A0A6G0VPW3"/>
<protein>
    <submittedName>
        <fullName evidence="1">Protein FAM200B-like</fullName>
    </submittedName>
</protein>
<comment type="caution">
    <text evidence="1">The sequence shown here is derived from an EMBL/GenBank/DDBJ whole genome shotgun (WGS) entry which is preliminary data.</text>
</comment>
<dbReference type="PANTHER" id="PTHR37162">
    <property type="entry name" value="HAT FAMILY DIMERISATION DOMAINCONTAINING PROTEIN-RELATED"/>
    <property type="match status" value="1"/>
</dbReference>
<accession>A0A6G0VPW3</accession>
<dbReference type="SUPFAM" id="SSF53098">
    <property type="entry name" value="Ribonuclease H-like"/>
    <property type="match status" value="1"/>
</dbReference>
<proteinExistence type="predicted"/>
<organism evidence="1 2">
    <name type="scientific">Aphis craccivora</name>
    <name type="common">Cowpea aphid</name>
    <dbReference type="NCBI Taxonomy" id="307492"/>
    <lineage>
        <taxon>Eukaryota</taxon>
        <taxon>Metazoa</taxon>
        <taxon>Ecdysozoa</taxon>
        <taxon>Arthropoda</taxon>
        <taxon>Hexapoda</taxon>
        <taxon>Insecta</taxon>
        <taxon>Pterygota</taxon>
        <taxon>Neoptera</taxon>
        <taxon>Paraneoptera</taxon>
        <taxon>Hemiptera</taxon>
        <taxon>Sternorrhyncha</taxon>
        <taxon>Aphidomorpha</taxon>
        <taxon>Aphidoidea</taxon>
        <taxon>Aphididae</taxon>
        <taxon>Aphidini</taxon>
        <taxon>Aphis</taxon>
        <taxon>Aphis</taxon>
    </lineage>
</organism>
<keyword evidence="2" id="KW-1185">Reference proteome</keyword>
<dbReference type="Proteomes" id="UP000478052">
    <property type="component" value="Unassembled WGS sequence"/>
</dbReference>
<reference evidence="1 2" key="1">
    <citation type="submission" date="2019-08" db="EMBL/GenBank/DDBJ databases">
        <title>Whole genome of Aphis craccivora.</title>
        <authorList>
            <person name="Voronova N.V."/>
            <person name="Shulinski R.S."/>
            <person name="Bandarenka Y.V."/>
            <person name="Zhorov D.G."/>
            <person name="Warner D."/>
        </authorList>
    </citation>
    <scope>NUCLEOTIDE SEQUENCE [LARGE SCALE GENOMIC DNA]</scope>
    <source>
        <strain evidence="1">180601</strain>
        <tissue evidence="1">Whole Body</tissue>
    </source>
</reference>
<name>A0A6G0VPW3_APHCR</name>
<evidence type="ECO:0000313" key="1">
    <source>
        <dbReference type="EMBL" id="KAF0704976.1"/>
    </source>
</evidence>
<gene>
    <name evidence="1" type="ORF">FWK35_00034461</name>
</gene>